<dbReference type="InterPro" id="IPR001452">
    <property type="entry name" value="SH3_domain"/>
</dbReference>
<dbReference type="InterPro" id="IPR036028">
    <property type="entry name" value="SH3-like_dom_sf"/>
</dbReference>
<evidence type="ECO:0000256" key="3">
    <source>
        <dbReference type="SAM" id="MobiDB-lite"/>
    </source>
</evidence>
<organism evidence="5 6">
    <name type="scientific">Leucosporidium creatinivorum</name>
    <dbReference type="NCBI Taxonomy" id="106004"/>
    <lineage>
        <taxon>Eukaryota</taxon>
        <taxon>Fungi</taxon>
        <taxon>Dikarya</taxon>
        <taxon>Basidiomycota</taxon>
        <taxon>Pucciniomycotina</taxon>
        <taxon>Microbotryomycetes</taxon>
        <taxon>Leucosporidiales</taxon>
        <taxon>Leucosporidium</taxon>
    </lineage>
</organism>
<gene>
    <name evidence="5" type="ORF">BCR35DRAFT_93894</name>
</gene>
<feature type="compositionally biased region" description="Polar residues" evidence="3">
    <location>
        <begin position="47"/>
        <end position="59"/>
    </location>
</feature>
<evidence type="ECO:0000256" key="2">
    <source>
        <dbReference type="PROSITE-ProRule" id="PRU00192"/>
    </source>
</evidence>
<name>A0A1Y2F754_9BASI</name>
<evidence type="ECO:0000259" key="4">
    <source>
        <dbReference type="PROSITE" id="PS50002"/>
    </source>
</evidence>
<feature type="compositionally biased region" description="Low complexity" evidence="3">
    <location>
        <begin position="265"/>
        <end position="278"/>
    </location>
</feature>
<feature type="compositionally biased region" description="Basic residues" evidence="3">
    <location>
        <begin position="372"/>
        <end position="384"/>
    </location>
</feature>
<feature type="compositionally biased region" description="Low complexity" evidence="3">
    <location>
        <begin position="15"/>
        <end position="30"/>
    </location>
</feature>
<evidence type="ECO:0000256" key="1">
    <source>
        <dbReference type="ARBA" id="ARBA00022443"/>
    </source>
</evidence>
<accession>A0A1Y2F754</accession>
<proteinExistence type="predicted"/>
<dbReference type="InParanoid" id="A0A1Y2F754"/>
<feature type="region of interest" description="Disordered" evidence="3">
    <location>
        <begin position="344"/>
        <end position="384"/>
    </location>
</feature>
<feature type="domain" description="SH3" evidence="4">
    <location>
        <begin position="136"/>
        <end position="201"/>
    </location>
</feature>
<dbReference type="OrthoDB" id="2538141at2759"/>
<reference evidence="5 6" key="1">
    <citation type="submission" date="2016-07" db="EMBL/GenBank/DDBJ databases">
        <title>Pervasive Adenine N6-methylation of Active Genes in Fungi.</title>
        <authorList>
            <consortium name="DOE Joint Genome Institute"/>
            <person name="Mondo S.J."/>
            <person name="Dannebaum R.O."/>
            <person name="Kuo R.C."/>
            <person name="Labutti K."/>
            <person name="Haridas S."/>
            <person name="Kuo A."/>
            <person name="Salamov A."/>
            <person name="Ahrendt S.R."/>
            <person name="Lipzen A."/>
            <person name="Sullivan W."/>
            <person name="Andreopoulos W.B."/>
            <person name="Clum A."/>
            <person name="Lindquist E."/>
            <person name="Daum C."/>
            <person name="Ramamoorthy G.K."/>
            <person name="Gryganskyi A."/>
            <person name="Culley D."/>
            <person name="Magnuson J.K."/>
            <person name="James T.Y."/>
            <person name="O'Malley M.A."/>
            <person name="Stajich J.E."/>
            <person name="Spatafora J.W."/>
            <person name="Visel A."/>
            <person name="Grigoriev I.V."/>
        </authorList>
    </citation>
    <scope>NUCLEOTIDE SEQUENCE [LARGE SCALE GENOMIC DNA]</scope>
    <source>
        <strain evidence="5 6">62-1032</strain>
    </source>
</reference>
<comment type="caution">
    <text evidence="5">The sequence shown here is derived from an EMBL/GenBank/DDBJ whole genome shotgun (WGS) entry which is preliminary data.</text>
</comment>
<dbReference type="PROSITE" id="PS50002">
    <property type="entry name" value="SH3"/>
    <property type="match status" value="1"/>
</dbReference>
<sequence length="384" mass="41462">MAAAGVGAAGGWGAAQQYNNHQQQQQQQRQASPTWDSPAAYPAMNGAPTSTANLLSSNNGQLSHNEIESREMQQHLDNMRQQQQSTFNKPTTGSANKGLGMMDAGLAGAAGIGAVKIAQQQQQQGEASSPFGDHPGQGSIHVVKRTFEPSLDDELVLFPGNRVQMLIKYDDGWALGINLDSDSNPPAKGVFPFDCLGEVVPSASSTPVVAAPQPQQPLHTITEAETDSRPSSPSAQQQQQQQEPESDSLGYLAYDAPEPTPTHPPSSSSHSSITSQLPPQLPTLRSDSPIDFSSPPPSATAPAAVPLPPRPRRPSSLCPRFRFRILRGRTPLRAPRRITLANRRRCRARGSPSSSRRFPRACRREEEQRQSRTVKGRRASGRVV</sequence>
<feature type="region of interest" description="Disordered" evidence="3">
    <location>
        <begin position="223"/>
        <end position="318"/>
    </location>
</feature>
<protein>
    <recommendedName>
        <fullName evidence="4">SH3 domain-containing protein</fullName>
    </recommendedName>
</protein>
<feature type="region of interest" description="Disordered" evidence="3">
    <location>
        <begin position="74"/>
        <end position="93"/>
    </location>
</feature>
<dbReference type="Proteomes" id="UP000193467">
    <property type="component" value="Unassembled WGS sequence"/>
</dbReference>
<keyword evidence="6" id="KW-1185">Reference proteome</keyword>
<dbReference type="EMBL" id="MCGR01000026">
    <property type="protein sequence ID" value="ORY79711.1"/>
    <property type="molecule type" value="Genomic_DNA"/>
</dbReference>
<evidence type="ECO:0000313" key="5">
    <source>
        <dbReference type="EMBL" id="ORY79711.1"/>
    </source>
</evidence>
<keyword evidence="1 2" id="KW-0728">SH3 domain</keyword>
<feature type="region of interest" description="Disordered" evidence="3">
    <location>
        <begin position="15"/>
        <end position="59"/>
    </location>
</feature>
<evidence type="ECO:0000313" key="6">
    <source>
        <dbReference type="Proteomes" id="UP000193467"/>
    </source>
</evidence>
<dbReference type="SUPFAM" id="SSF50044">
    <property type="entry name" value="SH3-domain"/>
    <property type="match status" value="1"/>
</dbReference>
<feature type="compositionally biased region" description="Polar residues" evidence="3">
    <location>
        <begin position="79"/>
        <end position="93"/>
    </location>
</feature>
<dbReference type="AlphaFoldDB" id="A0A1Y2F754"/>
<feature type="compositionally biased region" description="Pro residues" evidence="3">
    <location>
        <begin position="294"/>
        <end position="309"/>
    </location>
</feature>
<dbReference type="STRING" id="106004.A0A1Y2F754"/>